<accession>A0A858ZVG1</accession>
<dbReference type="PROSITE" id="PS00166">
    <property type="entry name" value="ENOYL_COA_HYDRATASE"/>
    <property type="match status" value="1"/>
</dbReference>
<dbReference type="InterPro" id="IPR029045">
    <property type="entry name" value="ClpP/crotonase-like_dom_sf"/>
</dbReference>
<name>A0A858ZVG1_9BURK</name>
<evidence type="ECO:0000256" key="1">
    <source>
        <dbReference type="ARBA" id="ARBA00005254"/>
    </source>
</evidence>
<dbReference type="Pfam" id="PF00378">
    <property type="entry name" value="ECH_1"/>
    <property type="match status" value="1"/>
</dbReference>
<dbReference type="RefSeq" id="WP_059400805.1">
    <property type="nucleotide sequence ID" value="NZ_CP051298.1"/>
</dbReference>
<dbReference type="AlphaFoldDB" id="A0A858ZVG1"/>
<dbReference type="PANTHER" id="PTHR11941">
    <property type="entry name" value="ENOYL-COA HYDRATASE-RELATED"/>
    <property type="match status" value="1"/>
</dbReference>
<dbReference type="InterPro" id="IPR014748">
    <property type="entry name" value="Enoyl-CoA_hydra_C"/>
</dbReference>
<evidence type="ECO:0000256" key="2">
    <source>
        <dbReference type="ARBA" id="ARBA00023239"/>
    </source>
</evidence>
<comment type="similarity">
    <text evidence="1 3">Belongs to the enoyl-CoA hydratase/isomerase family.</text>
</comment>
<dbReference type="InterPro" id="IPR018376">
    <property type="entry name" value="Enoyl-CoA_hyd/isom_CS"/>
</dbReference>
<dbReference type="GO" id="GO:0006635">
    <property type="term" value="P:fatty acid beta-oxidation"/>
    <property type="evidence" value="ECO:0007669"/>
    <property type="project" value="TreeGrafter"/>
</dbReference>
<organism evidence="4 5">
    <name type="scientific">Alicycliphilus denitrificans</name>
    <dbReference type="NCBI Taxonomy" id="179636"/>
    <lineage>
        <taxon>Bacteria</taxon>
        <taxon>Pseudomonadati</taxon>
        <taxon>Pseudomonadota</taxon>
        <taxon>Betaproteobacteria</taxon>
        <taxon>Burkholderiales</taxon>
        <taxon>Comamonadaceae</taxon>
        <taxon>Alicycliphilus</taxon>
    </lineage>
</organism>
<proteinExistence type="inferred from homology"/>
<reference evidence="4 5" key="1">
    <citation type="submission" date="2020-05" db="EMBL/GenBank/DDBJ databases">
        <title>Complete genome sequence of Alicycliphilus denitrificans DP3.</title>
        <authorList>
            <person name="Chen X."/>
        </authorList>
    </citation>
    <scope>NUCLEOTIDE SEQUENCE [LARGE SCALE GENOMIC DNA]</scope>
    <source>
        <strain evidence="4 5">DP3</strain>
    </source>
</reference>
<gene>
    <name evidence="4" type="ORF">HF896_14485</name>
</gene>
<dbReference type="Proteomes" id="UP000500755">
    <property type="component" value="Chromosome"/>
</dbReference>
<evidence type="ECO:0000256" key="3">
    <source>
        <dbReference type="RuleBase" id="RU003707"/>
    </source>
</evidence>
<dbReference type="GO" id="GO:0016853">
    <property type="term" value="F:isomerase activity"/>
    <property type="evidence" value="ECO:0007669"/>
    <property type="project" value="UniProtKB-KW"/>
</dbReference>
<evidence type="ECO:0000313" key="4">
    <source>
        <dbReference type="EMBL" id="QKD44747.1"/>
    </source>
</evidence>
<dbReference type="GO" id="GO:0016829">
    <property type="term" value="F:lyase activity"/>
    <property type="evidence" value="ECO:0007669"/>
    <property type="project" value="UniProtKB-KW"/>
</dbReference>
<evidence type="ECO:0000313" key="5">
    <source>
        <dbReference type="Proteomes" id="UP000500755"/>
    </source>
</evidence>
<dbReference type="FunFam" id="3.90.226.10:FF:000009">
    <property type="entry name" value="Carnitinyl-CoA dehydratase"/>
    <property type="match status" value="1"/>
</dbReference>
<dbReference type="EMBL" id="CP051298">
    <property type="protein sequence ID" value="QKD44747.1"/>
    <property type="molecule type" value="Genomic_DNA"/>
</dbReference>
<dbReference type="SUPFAM" id="SSF52096">
    <property type="entry name" value="ClpP/crotonase"/>
    <property type="match status" value="1"/>
</dbReference>
<protein>
    <submittedName>
        <fullName evidence="4">Enoyl-CoA hydratase/isomerase family protein</fullName>
    </submittedName>
</protein>
<dbReference type="CDD" id="cd06558">
    <property type="entry name" value="crotonase-like"/>
    <property type="match status" value="1"/>
</dbReference>
<dbReference type="Gene3D" id="3.90.226.10">
    <property type="entry name" value="2-enoyl-CoA Hydratase, Chain A, domain 1"/>
    <property type="match status" value="1"/>
</dbReference>
<dbReference type="PANTHER" id="PTHR11941:SF54">
    <property type="entry name" value="ENOYL-COA HYDRATASE, MITOCHONDRIAL"/>
    <property type="match status" value="1"/>
</dbReference>
<keyword evidence="2" id="KW-0456">Lyase</keyword>
<dbReference type="InterPro" id="IPR001753">
    <property type="entry name" value="Enoyl-CoA_hydra/iso"/>
</dbReference>
<keyword evidence="4" id="KW-0413">Isomerase</keyword>
<sequence>MQDSIEITRPAPGVGLLTISRPEKHNAIDPATDQKMAQAFAELDADAGVRCIVVTGAGNRAFCAGADIPELLPHIKHNMAAQRDDPQFCGITHRIATSKPVLAAINGVALGGGLEIALACDMRIASSSASFGLPEIKVGVLAGGGGCTRLPRTIPVALAAEMILTGEPIGATRALEAGLISQVTEPDALIPRALEIAAAVASRAPKSVRACTALLRRARYDELQDALADERRAFADVLLSHDADEGIRAFAEKRAPRYEDH</sequence>
<dbReference type="Gene3D" id="1.10.12.10">
    <property type="entry name" value="Lyase 2-enoyl-coa Hydratase, Chain A, domain 2"/>
    <property type="match status" value="1"/>
</dbReference>